<protein>
    <submittedName>
        <fullName evidence="1">Uncharacterized protein</fullName>
    </submittedName>
</protein>
<dbReference type="EMBL" id="MT141493">
    <property type="protein sequence ID" value="QJA63253.1"/>
    <property type="molecule type" value="Genomic_DNA"/>
</dbReference>
<organism evidence="1">
    <name type="scientific">viral metagenome</name>
    <dbReference type="NCBI Taxonomy" id="1070528"/>
    <lineage>
        <taxon>unclassified sequences</taxon>
        <taxon>metagenomes</taxon>
        <taxon>organismal metagenomes</taxon>
    </lineage>
</organism>
<dbReference type="AlphaFoldDB" id="A0A6H1ZFY2"/>
<sequence>MDSGETYIKMCDCPEIQKQRVIANGDFEVRFKHNRGQVEIHHHREITAHYKPEDHLWLPRQDQLQEMVTGDLTSKVYSFYIFTHPESACLHGNRETGYFNREYCKICTDERNRIFRTFTSMEQLWLAFVMKELHNKLWDGAKWIAQELDKASRTVRGDLNGDEEEEEWET</sequence>
<evidence type="ECO:0000313" key="3">
    <source>
        <dbReference type="EMBL" id="QJA84759.1"/>
    </source>
</evidence>
<dbReference type="EMBL" id="MT142534">
    <property type="protein sequence ID" value="QJA84759.1"/>
    <property type="molecule type" value="Genomic_DNA"/>
</dbReference>
<evidence type="ECO:0000313" key="1">
    <source>
        <dbReference type="EMBL" id="QJA46464.1"/>
    </source>
</evidence>
<gene>
    <name evidence="3" type="ORF">MM415A00170_0023</name>
    <name evidence="2" type="ORF">MM415B00642_0022</name>
    <name evidence="1" type="ORF">TM448A00430_0021</name>
    <name evidence="4" type="ORF">TM448B00346_0009</name>
</gene>
<accession>A0A6H1ZFY2</accession>
<evidence type="ECO:0000313" key="2">
    <source>
        <dbReference type="EMBL" id="QJA63253.1"/>
    </source>
</evidence>
<dbReference type="EMBL" id="MT144011">
    <property type="protein sequence ID" value="QJA46464.1"/>
    <property type="molecule type" value="Genomic_DNA"/>
</dbReference>
<proteinExistence type="predicted"/>
<reference evidence="1" key="1">
    <citation type="submission" date="2020-03" db="EMBL/GenBank/DDBJ databases">
        <title>The deep terrestrial virosphere.</title>
        <authorList>
            <person name="Holmfeldt K."/>
            <person name="Nilsson E."/>
            <person name="Simone D."/>
            <person name="Lopez-Fernandez M."/>
            <person name="Wu X."/>
            <person name="de Brujin I."/>
            <person name="Lundin D."/>
            <person name="Andersson A."/>
            <person name="Bertilsson S."/>
            <person name="Dopson M."/>
        </authorList>
    </citation>
    <scope>NUCLEOTIDE SEQUENCE</scope>
    <source>
        <strain evidence="3">MM415A00170</strain>
        <strain evidence="2">MM415B00642</strain>
        <strain evidence="1">TM448A00430</strain>
        <strain evidence="4">TM448B00346</strain>
    </source>
</reference>
<evidence type="ECO:0000313" key="4">
    <source>
        <dbReference type="EMBL" id="QJH95111.1"/>
    </source>
</evidence>
<dbReference type="EMBL" id="MT144613">
    <property type="protein sequence ID" value="QJH95111.1"/>
    <property type="molecule type" value="Genomic_DNA"/>
</dbReference>
<name>A0A6H1ZFY2_9ZZZZ</name>